<evidence type="ECO:0000256" key="3">
    <source>
        <dbReference type="ARBA" id="ARBA00022692"/>
    </source>
</evidence>
<organism evidence="7 8">
    <name type="scientific">Spirosoma oryzae</name>
    <dbReference type="NCBI Taxonomy" id="1469603"/>
    <lineage>
        <taxon>Bacteria</taxon>
        <taxon>Pseudomonadati</taxon>
        <taxon>Bacteroidota</taxon>
        <taxon>Cytophagia</taxon>
        <taxon>Cytophagales</taxon>
        <taxon>Cytophagaceae</taxon>
        <taxon>Spirosoma</taxon>
    </lineage>
</organism>
<keyword evidence="2" id="KW-1003">Cell membrane</keyword>
<dbReference type="PANTHER" id="PTHR30086">
    <property type="entry name" value="ARGININE EXPORTER PROTEIN ARGO"/>
    <property type="match status" value="1"/>
</dbReference>
<dbReference type="PANTHER" id="PTHR30086:SF20">
    <property type="entry name" value="ARGININE EXPORTER PROTEIN ARGO-RELATED"/>
    <property type="match status" value="1"/>
</dbReference>
<evidence type="ECO:0000256" key="6">
    <source>
        <dbReference type="SAM" id="Phobius"/>
    </source>
</evidence>
<protein>
    <submittedName>
        <fullName evidence="7">Threonine/homoserine/homoserine lactone efflux protein</fullName>
    </submittedName>
</protein>
<dbReference type="AlphaFoldDB" id="A0A2T0TMW1"/>
<comment type="subcellular location">
    <subcellularLocation>
        <location evidence="1">Cell membrane</location>
        <topology evidence="1">Multi-pass membrane protein</topology>
    </subcellularLocation>
</comment>
<gene>
    <name evidence="7" type="ORF">CLV58_101134</name>
</gene>
<dbReference type="InterPro" id="IPR001123">
    <property type="entry name" value="LeuE-type"/>
</dbReference>
<keyword evidence="4 6" id="KW-1133">Transmembrane helix</keyword>
<evidence type="ECO:0000256" key="2">
    <source>
        <dbReference type="ARBA" id="ARBA00022475"/>
    </source>
</evidence>
<dbReference type="EMBL" id="PVTE01000001">
    <property type="protein sequence ID" value="PRY47070.1"/>
    <property type="molecule type" value="Genomic_DNA"/>
</dbReference>
<sequence>MCAWVQFNCPLLHTMAMDDCSVDLGHFTNIPAHNRLFSLHALDCSISRKWTSLSSPLSGNFGKSRSMIPLNNLLIFALAALGLVLSPGPNMIYLLSRSISQGRRAGLLSLVGVLLGFLMHITLVSLGLTAVFMKIPMAYEILRWLGVLYLLFLAWESIKPGSSSPFQTRNLSADSDAKLVRMGFMTNALNPKVAVFYLSFFPQFTSPDYGALLSQNIQLGFTQLLVSASVNALIVLSAVKVAKWFHARPTYVRVQKWIMSGVLTGLAIRMAIDKGK</sequence>
<keyword evidence="5 6" id="KW-0472">Membrane</keyword>
<name>A0A2T0TMW1_9BACT</name>
<comment type="caution">
    <text evidence="7">The sequence shown here is derived from an EMBL/GenBank/DDBJ whole genome shotgun (WGS) entry which is preliminary data.</text>
</comment>
<keyword evidence="3 6" id="KW-0812">Transmembrane</keyword>
<feature type="transmembrane region" description="Helical" evidence="6">
    <location>
        <begin position="220"/>
        <end position="242"/>
    </location>
</feature>
<feature type="transmembrane region" description="Helical" evidence="6">
    <location>
        <begin position="73"/>
        <end position="95"/>
    </location>
</feature>
<dbReference type="Proteomes" id="UP000238375">
    <property type="component" value="Unassembled WGS sequence"/>
</dbReference>
<evidence type="ECO:0000313" key="8">
    <source>
        <dbReference type="Proteomes" id="UP000238375"/>
    </source>
</evidence>
<dbReference type="GO" id="GO:0005886">
    <property type="term" value="C:plasma membrane"/>
    <property type="evidence" value="ECO:0007669"/>
    <property type="project" value="UniProtKB-SubCell"/>
</dbReference>
<keyword evidence="8" id="KW-1185">Reference proteome</keyword>
<proteinExistence type="predicted"/>
<feature type="transmembrane region" description="Helical" evidence="6">
    <location>
        <begin position="107"/>
        <end position="135"/>
    </location>
</feature>
<evidence type="ECO:0000256" key="1">
    <source>
        <dbReference type="ARBA" id="ARBA00004651"/>
    </source>
</evidence>
<accession>A0A2T0TMW1</accession>
<evidence type="ECO:0000313" key="7">
    <source>
        <dbReference type="EMBL" id="PRY47070.1"/>
    </source>
</evidence>
<evidence type="ECO:0000256" key="5">
    <source>
        <dbReference type="ARBA" id="ARBA00023136"/>
    </source>
</evidence>
<reference evidence="7 8" key="1">
    <citation type="submission" date="2018-03" db="EMBL/GenBank/DDBJ databases">
        <title>Genomic Encyclopedia of Archaeal and Bacterial Type Strains, Phase II (KMG-II): from individual species to whole genera.</title>
        <authorList>
            <person name="Goeker M."/>
        </authorList>
    </citation>
    <scope>NUCLEOTIDE SEQUENCE [LARGE SCALE GENOMIC DNA]</scope>
    <source>
        <strain evidence="7 8">DSM 28354</strain>
    </source>
</reference>
<feature type="transmembrane region" description="Helical" evidence="6">
    <location>
        <begin position="141"/>
        <end position="158"/>
    </location>
</feature>
<dbReference type="GO" id="GO:0015171">
    <property type="term" value="F:amino acid transmembrane transporter activity"/>
    <property type="evidence" value="ECO:0007669"/>
    <property type="project" value="TreeGrafter"/>
</dbReference>
<dbReference type="Pfam" id="PF01810">
    <property type="entry name" value="LysE"/>
    <property type="match status" value="1"/>
</dbReference>
<evidence type="ECO:0000256" key="4">
    <source>
        <dbReference type="ARBA" id="ARBA00022989"/>
    </source>
</evidence>